<dbReference type="InterPro" id="IPR002347">
    <property type="entry name" value="SDR_fam"/>
</dbReference>
<dbReference type="GO" id="GO:0016491">
    <property type="term" value="F:oxidoreductase activity"/>
    <property type="evidence" value="ECO:0007669"/>
    <property type="project" value="UniProtKB-KW"/>
</dbReference>
<dbReference type="Gene3D" id="3.40.50.720">
    <property type="entry name" value="NAD(P)-binding Rossmann-like Domain"/>
    <property type="match status" value="1"/>
</dbReference>
<name>A0A4U0XSZ8_9PEZI</name>
<gene>
    <name evidence="3" type="ORF">B0A49_00833</name>
</gene>
<dbReference type="Pfam" id="PF00106">
    <property type="entry name" value="adh_short"/>
    <property type="match status" value="1"/>
</dbReference>
<dbReference type="PANTHER" id="PTHR43180">
    <property type="entry name" value="3-OXOACYL-(ACYL-CARRIER-PROTEIN) REDUCTASE (AFU_ORTHOLOGUE AFUA_6G11210)"/>
    <property type="match status" value="1"/>
</dbReference>
<evidence type="ECO:0000313" key="3">
    <source>
        <dbReference type="EMBL" id="TKA80882.1"/>
    </source>
</evidence>
<dbReference type="OrthoDB" id="5371740at2759"/>
<keyword evidence="4" id="KW-1185">Reference proteome</keyword>
<protein>
    <recommendedName>
        <fullName evidence="5">15-hydroxyprostaglandin dehydrogenase [NAD(+)]</fullName>
    </recommendedName>
</protein>
<evidence type="ECO:0008006" key="5">
    <source>
        <dbReference type="Google" id="ProtNLM"/>
    </source>
</evidence>
<proteinExistence type="inferred from homology"/>
<organism evidence="3 4">
    <name type="scientific">Cryomyces minteri</name>
    <dbReference type="NCBI Taxonomy" id="331657"/>
    <lineage>
        <taxon>Eukaryota</taxon>
        <taxon>Fungi</taxon>
        <taxon>Dikarya</taxon>
        <taxon>Ascomycota</taxon>
        <taxon>Pezizomycotina</taxon>
        <taxon>Dothideomycetes</taxon>
        <taxon>Dothideomycetes incertae sedis</taxon>
        <taxon>Cryomyces</taxon>
    </lineage>
</organism>
<dbReference type="AlphaFoldDB" id="A0A4U0XSZ8"/>
<sequence length="187" mass="20412">MATSARVAIVTGASSGMGEGLARDLVSRGWKVAMADLQRNEPLEQELGSHADFFECNVADYDSQVGMFQAVWVKHGRIDAVMNFKENIRINAVLPGIVPTKILPQAMIDAVAPECLTPVSTITAAYNMFLEDESLTGQAVECSADKHLFSHQPEFLDGAISKRAVTCWDPLFKMLHYEDSGLPEAIP</sequence>
<dbReference type="STRING" id="331657.A0A4U0XSZ8"/>
<accession>A0A4U0XSZ8</accession>
<evidence type="ECO:0000313" key="4">
    <source>
        <dbReference type="Proteomes" id="UP000308768"/>
    </source>
</evidence>
<dbReference type="Proteomes" id="UP000308768">
    <property type="component" value="Unassembled WGS sequence"/>
</dbReference>
<reference evidence="3 4" key="1">
    <citation type="submission" date="2017-03" db="EMBL/GenBank/DDBJ databases">
        <title>Genomes of endolithic fungi from Antarctica.</title>
        <authorList>
            <person name="Coleine C."/>
            <person name="Masonjones S."/>
            <person name="Stajich J.E."/>
        </authorList>
    </citation>
    <scope>NUCLEOTIDE SEQUENCE [LARGE SCALE GENOMIC DNA]</scope>
    <source>
        <strain evidence="3 4">CCFEE 5187</strain>
    </source>
</reference>
<evidence type="ECO:0000256" key="2">
    <source>
        <dbReference type="ARBA" id="ARBA00023002"/>
    </source>
</evidence>
<dbReference type="InterPro" id="IPR036291">
    <property type="entry name" value="NAD(P)-bd_dom_sf"/>
</dbReference>
<evidence type="ECO:0000256" key="1">
    <source>
        <dbReference type="ARBA" id="ARBA00006484"/>
    </source>
</evidence>
<comment type="similarity">
    <text evidence="1">Belongs to the short-chain dehydrogenases/reductases (SDR) family.</text>
</comment>
<dbReference type="SUPFAM" id="SSF51735">
    <property type="entry name" value="NAD(P)-binding Rossmann-fold domains"/>
    <property type="match status" value="1"/>
</dbReference>
<dbReference type="EMBL" id="NAJN01000042">
    <property type="protein sequence ID" value="TKA80882.1"/>
    <property type="molecule type" value="Genomic_DNA"/>
</dbReference>
<dbReference type="PANTHER" id="PTHR43180:SF33">
    <property type="entry name" value="15-HYDROXYPROSTAGLANDIN DEHYDROGENASE [NAD(+)]-LIKE"/>
    <property type="match status" value="1"/>
</dbReference>
<keyword evidence="2" id="KW-0560">Oxidoreductase</keyword>
<comment type="caution">
    <text evidence="3">The sequence shown here is derived from an EMBL/GenBank/DDBJ whole genome shotgun (WGS) entry which is preliminary data.</text>
</comment>